<comment type="similarity">
    <text evidence="1">Belongs to the YciI family.</text>
</comment>
<dbReference type="InterPro" id="IPR005545">
    <property type="entry name" value="YCII"/>
</dbReference>
<dbReference type="Proteomes" id="UP001597182">
    <property type="component" value="Unassembled WGS sequence"/>
</dbReference>
<proteinExistence type="inferred from homology"/>
<comment type="caution">
    <text evidence="3">The sequence shown here is derived from an EMBL/GenBank/DDBJ whole genome shotgun (WGS) entry which is preliminary data.</text>
</comment>
<dbReference type="RefSeq" id="WP_013674371.1">
    <property type="nucleotide sequence ID" value="NZ_BAABKS010000090.1"/>
</dbReference>
<keyword evidence="4" id="KW-1185">Reference proteome</keyword>
<dbReference type="Gene3D" id="3.30.70.1060">
    <property type="entry name" value="Dimeric alpha+beta barrel"/>
    <property type="match status" value="1"/>
</dbReference>
<dbReference type="EMBL" id="JBHTMB010000240">
    <property type="protein sequence ID" value="MFD1236674.1"/>
    <property type="molecule type" value="Genomic_DNA"/>
</dbReference>
<organism evidence="3 4">
    <name type="scientific">Pseudonocardia benzenivorans</name>
    <dbReference type="NCBI Taxonomy" id="228005"/>
    <lineage>
        <taxon>Bacteria</taxon>
        <taxon>Bacillati</taxon>
        <taxon>Actinomycetota</taxon>
        <taxon>Actinomycetes</taxon>
        <taxon>Pseudonocardiales</taxon>
        <taxon>Pseudonocardiaceae</taxon>
        <taxon>Pseudonocardia</taxon>
    </lineage>
</organism>
<dbReference type="SUPFAM" id="SSF54909">
    <property type="entry name" value="Dimeric alpha+beta barrel"/>
    <property type="match status" value="1"/>
</dbReference>
<dbReference type="Pfam" id="PF03795">
    <property type="entry name" value="YCII"/>
    <property type="match status" value="1"/>
</dbReference>
<sequence>MSENISARPDERHSGAQKVVFLCFTEPAEGVSSDEDIRPNLDSHKQWLSDIERSAQLLFAGPMLGDDYRYSGSGLLVLRAGSIAEAKEIADRDPFHSQGLRSYRIVPWQLNEGSFDVRMTLSDTRFEIL</sequence>
<name>A0ABW3VRB2_9PSEU</name>
<protein>
    <submittedName>
        <fullName evidence="3">YciI family protein</fullName>
    </submittedName>
</protein>
<evidence type="ECO:0000313" key="4">
    <source>
        <dbReference type="Proteomes" id="UP001597182"/>
    </source>
</evidence>
<reference evidence="4" key="1">
    <citation type="journal article" date="2019" name="Int. J. Syst. Evol. Microbiol.">
        <title>The Global Catalogue of Microorganisms (GCM) 10K type strain sequencing project: providing services to taxonomists for standard genome sequencing and annotation.</title>
        <authorList>
            <consortium name="The Broad Institute Genomics Platform"/>
            <consortium name="The Broad Institute Genome Sequencing Center for Infectious Disease"/>
            <person name="Wu L."/>
            <person name="Ma J."/>
        </authorList>
    </citation>
    <scope>NUCLEOTIDE SEQUENCE [LARGE SCALE GENOMIC DNA]</scope>
    <source>
        <strain evidence="4">CCUG 49018</strain>
    </source>
</reference>
<evidence type="ECO:0000259" key="2">
    <source>
        <dbReference type="Pfam" id="PF03795"/>
    </source>
</evidence>
<dbReference type="InterPro" id="IPR011008">
    <property type="entry name" value="Dimeric_a/b-barrel"/>
</dbReference>
<feature type="domain" description="YCII-related" evidence="2">
    <location>
        <begin position="21"/>
        <end position="109"/>
    </location>
</feature>
<evidence type="ECO:0000313" key="3">
    <source>
        <dbReference type="EMBL" id="MFD1236674.1"/>
    </source>
</evidence>
<accession>A0ABW3VRB2</accession>
<evidence type="ECO:0000256" key="1">
    <source>
        <dbReference type="ARBA" id="ARBA00007689"/>
    </source>
</evidence>
<gene>
    <name evidence="3" type="ORF">ACFQ34_25595</name>
</gene>